<organism evidence="2 3">
    <name type="scientific">Candidatus Rhodoblastus alkanivorans</name>
    <dbReference type="NCBI Taxonomy" id="2954117"/>
    <lineage>
        <taxon>Bacteria</taxon>
        <taxon>Pseudomonadati</taxon>
        <taxon>Pseudomonadota</taxon>
        <taxon>Alphaproteobacteria</taxon>
        <taxon>Hyphomicrobiales</taxon>
        <taxon>Rhodoblastaceae</taxon>
        <taxon>Rhodoblastus</taxon>
    </lineage>
</organism>
<dbReference type="RefSeq" id="WP_243068133.1">
    <property type="nucleotide sequence ID" value="NZ_JAIVFK010000015.1"/>
</dbReference>
<evidence type="ECO:0000256" key="1">
    <source>
        <dbReference type="SAM" id="SignalP"/>
    </source>
</evidence>
<reference evidence="2" key="1">
    <citation type="journal article" date="2022" name="ISME J.">
        <title>Identification of active gaseous-alkane degraders at natural gas seeps.</title>
        <authorList>
            <person name="Farhan Ul Haque M."/>
            <person name="Hernandez M."/>
            <person name="Crombie A.T."/>
            <person name="Murrell J.C."/>
        </authorList>
    </citation>
    <scope>NUCLEOTIDE SEQUENCE</scope>
    <source>
        <strain evidence="2">PC2</strain>
    </source>
</reference>
<evidence type="ECO:0000313" key="3">
    <source>
        <dbReference type="Proteomes" id="UP001139104"/>
    </source>
</evidence>
<evidence type="ECO:0008006" key="4">
    <source>
        <dbReference type="Google" id="ProtNLM"/>
    </source>
</evidence>
<name>A0ABS9ZB07_9HYPH</name>
<accession>A0ABS9ZB07</accession>
<keyword evidence="1" id="KW-0732">Signal</keyword>
<feature type="signal peptide" evidence="1">
    <location>
        <begin position="1"/>
        <end position="27"/>
    </location>
</feature>
<protein>
    <recommendedName>
        <fullName evidence="4">Chorismate lyase</fullName>
    </recommendedName>
</protein>
<dbReference type="EMBL" id="JAIVFP010000001">
    <property type="protein sequence ID" value="MCI4684226.1"/>
    <property type="molecule type" value="Genomic_DNA"/>
</dbReference>
<dbReference type="InterPro" id="IPR028978">
    <property type="entry name" value="Chorismate_lyase_/UTRA_dom_sf"/>
</dbReference>
<proteinExistence type="predicted"/>
<comment type="caution">
    <text evidence="2">The sequence shown here is derived from an EMBL/GenBank/DDBJ whole genome shotgun (WGS) entry which is preliminary data.</text>
</comment>
<feature type="chain" id="PRO_5047292792" description="Chorismate lyase" evidence="1">
    <location>
        <begin position="28"/>
        <end position="220"/>
    </location>
</feature>
<gene>
    <name evidence="2" type="ORF">K2U94_15895</name>
</gene>
<dbReference type="SUPFAM" id="SSF64288">
    <property type="entry name" value="Chorismate lyase-like"/>
    <property type="match status" value="1"/>
</dbReference>
<evidence type="ECO:0000313" key="2">
    <source>
        <dbReference type="EMBL" id="MCI4684226.1"/>
    </source>
</evidence>
<dbReference type="Proteomes" id="UP001139104">
    <property type="component" value="Unassembled WGS sequence"/>
</dbReference>
<dbReference type="Gene3D" id="3.40.1410.10">
    <property type="entry name" value="Chorismate lyase-like"/>
    <property type="match status" value="1"/>
</dbReference>
<sequence>MAGPSALALSCLLSFAALIGAGQGAGAETNWPNNALNRWQATALLETLNAEILASPSATTSLEKWCGAHHLAAEARLVAEKIAAAAPKPLSREQRRRLAIGPDEPVKYRNVRLRCGDHVLSEADNWYVPSRLTPEMNRALETSDAPFGRVVRPLGPWRKTFAATMLWAPLDAPKDAATMAPPQALFEHRAVLYTKNNLPFSEVDEVYQRDVLDFPPDESR</sequence>
<keyword evidence="3" id="KW-1185">Reference proteome</keyword>